<proteinExistence type="inferred from homology"/>
<evidence type="ECO:0000256" key="2">
    <source>
        <dbReference type="ARBA" id="ARBA00016434"/>
    </source>
</evidence>
<keyword evidence="5" id="KW-0653">Protein transport</keyword>
<dbReference type="InterPro" id="IPR013880">
    <property type="entry name" value="Yos1"/>
</dbReference>
<dbReference type="Pfam" id="PF08571">
    <property type="entry name" value="Yos1"/>
    <property type="match status" value="1"/>
</dbReference>
<dbReference type="GO" id="GO:0000139">
    <property type="term" value="C:Golgi membrane"/>
    <property type="evidence" value="ECO:0007669"/>
    <property type="project" value="TreeGrafter"/>
</dbReference>
<dbReference type="PANTHER" id="PTHR15858:SF0">
    <property type="entry name" value="IMMEDIATE EARLY RESPONSE 3-INTERACTING PROTEIN 1"/>
    <property type="match status" value="1"/>
</dbReference>
<evidence type="ECO:0000256" key="6">
    <source>
        <dbReference type="ARBA" id="ARBA00022989"/>
    </source>
</evidence>
<keyword evidence="3" id="KW-0813">Transport</keyword>
<dbReference type="GO" id="GO:0006888">
    <property type="term" value="P:endoplasmic reticulum to Golgi vesicle-mediated transport"/>
    <property type="evidence" value="ECO:0007669"/>
    <property type="project" value="TreeGrafter"/>
</dbReference>
<dbReference type="WBParaSite" id="SPAL_0001033200.2">
    <property type="protein sequence ID" value="SPAL_0001033200.2"/>
    <property type="gene ID" value="SPAL_0001033200"/>
</dbReference>
<accession>A0A0N5BWZ4</accession>
<keyword evidence="7 10" id="KW-0472">Membrane</keyword>
<comment type="similarity">
    <text evidence="8">Belongs to the YOS1 family.</text>
</comment>
<evidence type="ECO:0000256" key="4">
    <source>
        <dbReference type="ARBA" id="ARBA00022692"/>
    </source>
</evidence>
<evidence type="ECO:0000256" key="1">
    <source>
        <dbReference type="ARBA" id="ARBA00004370"/>
    </source>
</evidence>
<feature type="transmembrane region" description="Helical" evidence="10">
    <location>
        <begin position="27"/>
        <end position="50"/>
    </location>
</feature>
<organism evidence="11 12">
    <name type="scientific">Strongyloides papillosus</name>
    <name type="common">Intestinal threadworm</name>
    <dbReference type="NCBI Taxonomy" id="174720"/>
    <lineage>
        <taxon>Eukaryota</taxon>
        <taxon>Metazoa</taxon>
        <taxon>Ecdysozoa</taxon>
        <taxon>Nematoda</taxon>
        <taxon>Chromadorea</taxon>
        <taxon>Rhabditida</taxon>
        <taxon>Tylenchina</taxon>
        <taxon>Panagrolaimomorpha</taxon>
        <taxon>Strongyloidoidea</taxon>
        <taxon>Strongyloididae</taxon>
        <taxon>Strongyloides</taxon>
    </lineage>
</organism>
<evidence type="ECO:0000256" key="5">
    <source>
        <dbReference type="ARBA" id="ARBA00022927"/>
    </source>
</evidence>
<sequence>MRIYLNAGGMDNTCLSKKKANNYFLKYLMTLTFYNLLEASLLVLNGIAVINRERVLNKWLKSRQNSFDYGQPHVSTGAADQILNLIVSVQTVMRIPLIFMNILVIFYKLILG</sequence>
<dbReference type="PANTHER" id="PTHR15858">
    <property type="entry name" value="IMMEDIATE EARLY RESPONSE 3-INTERACTING PROTEIN 1"/>
    <property type="match status" value="1"/>
</dbReference>
<evidence type="ECO:0000313" key="11">
    <source>
        <dbReference type="Proteomes" id="UP000046392"/>
    </source>
</evidence>
<name>A0A0N5BWZ4_STREA</name>
<feature type="transmembrane region" description="Helical" evidence="10">
    <location>
        <begin position="93"/>
        <end position="111"/>
    </location>
</feature>
<protein>
    <recommendedName>
        <fullName evidence="2">Immediate early response 3-interacting protein 1</fullName>
    </recommendedName>
</protein>
<evidence type="ECO:0000256" key="8">
    <source>
        <dbReference type="ARBA" id="ARBA00024203"/>
    </source>
</evidence>
<reference evidence="12" key="1">
    <citation type="submission" date="2017-02" db="UniProtKB">
        <authorList>
            <consortium name="WormBaseParasite"/>
        </authorList>
    </citation>
    <scope>IDENTIFICATION</scope>
</reference>
<keyword evidence="4 10" id="KW-0812">Transmembrane</keyword>
<dbReference type="STRING" id="174720.A0A0N5BWZ4"/>
<keyword evidence="6 10" id="KW-1133">Transmembrane helix</keyword>
<dbReference type="GO" id="GO:0005789">
    <property type="term" value="C:endoplasmic reticulum membrane"/>
    <property type="evidence" value="ECO:0007669"/>
    <property type="project" value="TreeGrafter"/>
</dbReference>
<dbReference type="GO" id="GO:0030134">
    <property type="term" value="C:COPII-coated ER to Golgi transport vesicle"/>
    <property type="evidence" value="ECO:0007669"/>
    <property type="project" value="TreeGrafter"/>
</dbReference>
<keyword evidence="11" id="KW-1185">Reference proteome</keyword>
<comment type="function">
    <text evidence="9">Regulator of endoplasmic reticulum secretion that acts as a key determinant of brain size. Required for secretion of extracellular matrix proteins. Required for correct brain development by depositing sufficient extracellular matrix proteins for tissue integrity and the proliferation of neural progenitors. Acts as a regulator of the unfolded protein response (UPR).</text>
</comment>
<evidence type="ECO:0000313" key="12">
    <source>
        <dbReference type="WBParaSite" id="SPAL_0001033200.2"/>
    </source>
</evidence>
<evidence type="ECO:0000256" key="10">
    <source>
        <dbReference type="SAM" id="Phobius"/>
    </source>
</evidence>
<evidence type="ECO:0000256" key="3">
    <source>
        <dbReference type="ARBA" id="ARBA00022448"/>
    </source>
</evidence>
<evidence type="ECO:0000256" key="9">
    <source>
        <dbReference type="ARBA" id="ARBA00045999"/>
    </source>
</evidence>
<dbReference type="AlphaFoldDB" id="A0A0N5BWZ4"/>
<comment type="subcellular location">
    <subcellularLocation>
        <location evidence="1">Membrane</location>
    </subcellularLocation>
</comment>
<evidence type="ECO:0000256" key="7">
    <source>
        <dbReference type="ARBA" id="ARBA00023136"/>
    </source>
</evidence>
<dbReference type="GO" id="GO:0015031">
    <property type="term" value="P:protein transport"/>
    <property type="evidence" value="ECO:0007669"/>
    <property type="project" value="UniProtKB-KW"/>
</dbReference>
<dbReference type="Proteomes" id="UP000046392">
    <property type="component" value="Unplaced"/>
</dbReference>